<dbReference type="RefSeq" id="WP_282003821.1">
    <property type="nucleotide sequence ID" value="NZ_AP027151.1"/>
</dbReference>
<accession>A0ABN6VPR3</accession>
<dbReference type="Proteomes" id="UP001317705">
    <property type="component" value="Chromosome"/>
</dbReference>
<proteinExistence type="predicted"/>
<dbReference type="Gene3D" id="3.40.50.1820">
    <property type="entry name" value="alpha/beta hydrolase"/>
    <property type="match status" value="1"/>
</dbReference>
<dbReference type="EMBL" id="AP027151">
    <property type="protein sequence ID" value="BDV42309.1"/>
    <property type="molecule type" value="Genomic_DNA"/>
</dbReference>
<evidence type="ECO:0000313" key="2">
    <source>
        <dbReference type="Proteomes" id="UP001317705"/>
    </source>
</evidence>
<protein>
    <recommendedName>
        <fullName evidence="3">Alpha/beta hydrolase</fullName>
    </recommendedName>
</protein>
<gene>
    <name evidence="1" type="ORF">GURASL_12320</name>
</gene>
<dbReference type="SUPFAM" id="SSF53474">
    <property type="entry name" value="alpha/beta-Hydrolases"/>
    <property type="match status" value="1"/>
</dbReference>
<dbReference type="InterPro" id="IPR029058">
    <property type="entry name" value="AB_hydrolase_fold"/>
</dbReference>
<keyword evidence="2" id="KW-1185">Reference proteome</keyword>
<reference evidence="1 2" key="1">
    <citation type="submission" date="2022-12" db="EMBL/GenBank/DDBJ databases">
        <title>Polyphasic characterization of Geotalea uranireducens NIT-SL11 newly isolated from a complex of sewage sludge and microbially reduced graphene oxide.</title>
        <authorList>
            <person name="Xie L."/>
            <person name="Yoshida N."/>
            <person name="Meng L."/>
        </authorList>
    </citation>
    <scope>NUCLEOTIDE SEQUENCE [LARGE SCALE GENOMIC DNA]</scope>
    <source>
        <strain evidence="1 2">NIT-SL11</strain>
    </source>
</reference>
<organism evidence="1 2">
    <name type="scientific">Geotalea uraniireducens</name>
    <dbReference type="NCBI Taxonomy" id="351604"/>
    <lineage>
        <taxon>Bacteria</taxon>
        <taxon>Pseudomonadati</taxon>
        <taxon>Thermodesulfobacteriota</taxon>
        <taxon>Desulfuromonadia</taxon>
        <taxon>Geobacterales</taxon>
        <taxon>Geobacteraceae</taxon>
        <taxon>Geotalea</taxon>
    </lineage>
</organism>
<evidence type="ECO:0008006" key="3">
    <source>
        <dbReference type="Google" id="ProtNLM"/>
    </source>
</evidence>
<name>A0ABN6VPR3_9BACT</name>
<sequence>MTSSTVTPFARKIVLSNPALMTVATAASGIIRQLAIKPFAPRLRRREILCRERLPSIHAVHNRIYKEKGSGDLPTIVVGGFVPDATEAVEFQRELFRRYGSIYYLNYARSGFSTELLLAQLGDLVEDLNRRGKKPVIFAISFGCSLVARFLRTVAADDRLAIRGVVMTSPVLSTDDLVRPDRQKGDGVRMLESNLRRILRAGAEKGEELERQIERARRCFQALFEAGAENRPLSSRHLSIRKRIMEVLERTSCRGGYERVLALKEAAPAPGAPLFDGPTLVLLAEEEDNLLVPGSPTLELLRDQATSRRLFPRGTVRTVASAVRGDAVPHASLIFHHHCYNPFIESWYDKLNGVLRFAVVS</sequence>
<evidence type="ECO:0000313" key="1">
    <source>
        <dbReference type="EMBL" id="BDV42309.1"/>
    </source>
</evidence>